<name>A0A2T0AY13_9FIRM</name>
<evidence type="ECO:0000259" key="1">
    <source>
        <dbReference type="Pfam" id="PF07085"/>
    </source>
</evidence>
<evidence type="ECO:0000313" key="3">
    <source>
        <dbReference type="Proteomes" id="UP000238415"/>
    </source>
</evidence>
<dbReference type="SUPFAM" id="SSF75138">
    <property type="entry name" value="HprK N-terminal domain-like"/>
    <property type="match status" value="1"/>
</dbReference>
<dbReference type="Gene3D" id="3.40.1390.20">
    <property type="entry name" value="HprK N-terminal domain-like"/>
    <property type="match status" value="1"/>
</dbReference>
<feature type="domain" description="DRTGG" evidence="1">
    <location>
        <begin position="5"/>
        <end position="107"/>
    </location>
</feature>
<dbReference type="Pfam" id="PF07085">
    <property type="entry name" value="DRTGG"/>
    <property type="match status" value="1"/>
</dbReference>
<accession>A0A2T0AY13</accession>
<keyword evidence="3" id="KW-1185">Reference proteome</keyword>
<organism evidence="2 3">
    <name type="scientific">Neomoorella humiferrea</name>
    <dbReference type="NCBI Taxonomy" id="676965"/>
    <lineage>
        <taxon>Bacteria</taxon>
        <taxon>Bacillati</taxon>
        <taxon>Bacillota</taxon>
        <taxon>Clostridia</taxon>
        <taxon>Neomoorellales</taxon>
        <taxon>Neomoorellaceae</taxon>
        <taxon>Neomoorella</taxon>
    </lineage>
</organism>
<evidence type="ECO:0000313" key="2">
    <source>
        <dbReference type="EMBL" id="PRR75780.1"/>
    </source>
</evidence>
<dbReference type="AlphaFoldDB" id="A0A2T0AY13"/>
<dbReference type="Proteomes" id="UP000238415">
    <property type="component" value="Unassembled WGS sequence"/>
</dbReference>
<sequence>MRLREIVERLHLQVLAGEKALDREVTGGYCSDLISDFMANGTPGCLWLTLQTHMNVVAVALLTGAAGVVFTGGRGIPPEVCRKAEAEGLPLLQTPHSTFEMAGRLYQLLNEK</sequence>
<dbReference type="OrthoDB" id="9800356at2"/>
<dbReference type="InterPro" id="IPR010766">
    <property type="entry name" value="DRTGG"/>
</dbReference>
<proteinExistence type="predicted"/>
<comment type="caution">
    <text evidence="2">The sequence shown here is derived from an EMBL/GenBank/DDBJ whole genome shotgun (WGS) entry which is preliminary data.</text>
</comment>
<gene>
    <name evidence="2" type="ORF">MOHU_01610</name>
</gene>
<dbReference type="RefSeq" id="WP_106004205.1">
    <property type="nucleotide sequence ID" value="NZ_CP136418.1"/>
</dbReference>
<dbReference type="EMBL" id="PVXM01000003">
    <property type="protein sequence ID" value="PRR75780.1"/>
    <property type="molecule type" value="Genomic_DNA"/>
</dbReference>
<protein>
    <submittedName>
        <fullName evidence="2">DRTGG domain protein</fullName>
    </submittedName>
</protein>
<dbReference type="InterPro" id="IPR028979">
    <property type="entry name" value="Ser_kin/Pase_Hpr-like_N_sf"/>
</dbReference>
<reference evidence="2 3" key="1">
    <citation type="submission" date="2018-03" db="EMBL/GenBank/DDBJ databases">
        <title>Genome sequence of Moorella humiferrea DSM 23265.</title>
        <authorList>
            <person name="Poehlein A."/>
            <person name="Daniel R."/>
        </authorList>
    </citation>
    <scope>NUCLEOTIDE SEQUENCE [LARGE SCALE GENOMIC DNA]</scope>
    <source>
        <strain evidence="2 3">DSM 23265</strain>
    </source>
</reference>